<accession>A0A2H1WBQ8</accession>
<dbReference type="AlphaFoldDB" id="A0A2H1WBQ8"/>
<organism evidence="1">
    <name type="scientific">Spodoptera frugiperda</name>
    <name type="common">Fall armyworm</name>
    <dbReference type="NCBI Taxonomy" id="7108"/>
    <lineage>
        <taxon>Eukaryota</taxon>
        <taxon>Metazoa</taxon>
        <taxon>Ecdysozoa</taxon>
        <taxon>Arthropoda</taxon>
        <taxon>Hexapoda</taxon>
        <taxon>Insecta</taxon>
        <taxon>Pterygota</taxon>
        <taxon>Neoptera</taxon>
        <taxon>Endopterygota</taxon>
        <taxon>Lepidoptera</taxon>
        <taxon>Glossata</taxon>
        <taxon>Ditrysia</taxon>
        <taxon>Noctuoidea</taxon>
        <taxon>Noctuidae</taxon>
        <taxon>Amphipyrinae</taxon>
        <taxon>Spodoptera</taxon>
    </lineage>
</organism>
<dbReference type="EMBL" id="ODYU01007583">
    <property type="protein sequence ID" value="SOQ50477.1"/>
    <property type="molecule type" value="Genomic_DNA"/>
</dbReference>
<proteinExistence type="predicted"/>
<name>A0A2H1WBQ8_SPOFR</name>
<sequence>METLMWDIKMWTMKPNIKIREIPTGGRHSFFYGIGGKRAVGSLNGKRSALPIDTCNTKGVTGRIGSEIPLKFYVLVLNARHWGLLHCRLISNDN</sequence>
<gene>
    <name evidence="1" type="ORF">SFRICE_008531</name>
</gene>
<protein>
    <submittedName>
        <fullName evidence="1">SFRICE_008531</fullName>
    </submittedName>
</protein>
<reference evidence="1" key="1">
    <citation type="submission" date="2016-07" db="EMBL/GenBank/DDBJ databases">
        <authorList>
            <person name="Bretaudeau A."/>
        </authorList>
    </citation>
    <scope>NUCLEOTIDE SEQUENCE</scope>
    <source>
        <strain evidence="1">Rice</strain>
        <tissue evidence="1">Whole body</tissue>
    </source>
</reference>
<evidence type="ECO:0000313" key="1">
    <source>
        <dbReference type="EMBL" id="SOQ50477.1"/>
    </source>
</evidence>